<sequence length="321" mass="35413">MLYLSADVESKLHLLQIGRCHMGHDHTHVPKGMHHERPLWWALGLTASFLVAEIIGAVLTRSLALLSDAVHMATDVFALMIALVAVRLSRRPPDVRRTYGYARLEAFGALVNGVLLFGVGGYILWEAVQRLRAPQEIVSSGMLVIAVLGLVINLIVMRLLHAGRGENLSMKGAYLEVWSDMLGSVAVIVAAIVIYVTGWYWVDPVLAVLIGLWVLPRTWVLLGEAVNVLLEGVPKGFELLPIRDALSHHPGVANVHDVHLWALGSRMPLLTAHVVALQGTAPDRLRRMLQELLHERFSIEHVTLQIEIEHCGSDACDAKRS</sequence>
<keyword evidence="5" id="KW-0864">Zinc transport</keyword>
<evidence type="ECO:0000259" key="10">
    <source>
        <dbReference type="Pfam" id="PF01545"/>
    </source>
</evidence>
<dbReference type="HOGENOM" id="CLU_013430_0_0_6"/>
<evidence type="ECO:0000256" key="3">
    <source>
        <dbReference type="ARBA" id="ARBA00022448"/>
    </source>
</evidence>
<proteinExistence type="inferred from homology"/>
<evidence type="ECO:0000313" key="13">
    <source>
        <dbReference type="Proteomes" id="UP000000812"/>
    </source>
</evidence>
<dbReference type="InterPro" id="IPR036837">
    <property type="entry name" value="Cation_efflux_CTD_sf"/>
</dbReference>
<dbReference type="EMBL" id="AE003849">
    <property type="protein sequence ID" value="AAF83676.1"/>
    <property type="molecule type" value="Genomic_DNA"/>
</dbReference>
<dbReference type="STRING" id="160492.XF_0866"/>
<feature type="transmembrane region" description="Helical" evidence="9">
    <location>
        <begin position="39"/>
        <end position="59"/>
    </location>
</feature>
<dbReference type="AlphaFoldDB" id="Q9PF12"/>
<keyword evidence="4 9" id="KW-0812">Transmembrane</keyword>
<keyword evidence="6 9" id="KW-1133">Transmembrane helix</keyword>
<feature type="transmembrane region" description="Helical" evidence="9">
    <location>
        <begin position="181"/>
        <end position="202"/>
    </location>
</feature>
<feature type="transmembrane region" description="Helical" evidence="9">
    <location>
        <begin position="106"/>
        <end position="125"/>
    </location>
</feature>
<evidence type="ECO:0000313" key="12">
    <source>
        <dbReference type="EMBL" id="AAF83676.1"/>
    </source>
</evidence>
<dbReference type="PANTHER" id="PTHR11562">
    <property type="entry name" value="CATION EFFLUX PROTEIN/ ZINC TRANSPORTER"/>
    <property type="match status" value="1"/>
</dbReference>
<dbReference type="eggNOG" id="COG1230">
    <property type="taxonomic scope" value="Bacteria"/>
</dbReference>
<dbReference type="KEGG" id="xfa:XF_0866"/>
<dbReference type="Pfam" id="PF01545">
    <property type="entry name" value="Cation_efflux"/>
    <property type="match status" value="1"/>
</dbReference>
<dbReference type="GO" id="GO:0005886">
    <property type="term" value="C:plasma membrane"/>
    <property type="evidence" value="ECO:0007669"/>
    <property type="project" value="TreeGrafter"/>
</dbReference>
<keyword evidence="5" id="KW-0862">Zinc</keyword>
<dbReference type="InterPro" id="IPR027470">
    <property type="entry name" value="Cation_efflux_CTD"/>
</dbReference>
<evidence type="ECO:0000256" key="9">
    <source>
        <dbReference type="SAM" id="Phobius"/>
    </source>
</evidence>
<protein>
    <submittedName>
        <fullName evidence="12">Cobalt-zinc-cadmium resistance protein</fullName>
    </submittedName>
</protein>
<reference evidence="12 13" key="1">
    <citation type="journal article" date="2000" name="Nature">
        <title>The genome sequence of the plant pathogen Xylella fastidiosa.</title>
        <authorList>
            <person name="Simpson A.J."/>
            <person name="Reinach F.C."/>
            <person name="Arruda P."/>
            <person name="Abreu F.A."/>
            <person name="Acencio M."/>
            <person name="Alvarenga R."/>
            <person name="Alves L.M."/>
            <person name="Araya J.E."/>
            <person name="Baia G.S."/>
            <person name="Baptista C.S."/>
            <person name="Barros M.H."/>
            <person name="Bonaccorsi E.D."/>
            <person name="Bordin S."/>
            <person name="Bove J.M."/>
            <person name="Briones M.R."/>
            <person name="Bueno M.R."/>
            <person name="Camargo A.A."/>
            <person name="Camargo L.E."/>
            <person name="Carraro D.M."/>
            <person name="Carrer H."/>
            <person name="Colauto N.B."/>
            <person name="Colombo C."/>
            <person name="Costa F.F."/>
            <person name="Costa M.C."/>
            <person name="Costa-Neto C.M."/>
            <person name="Coutinho L.L."/>
            <person name="Cristofani M."/>
            <person name="Dias-Neto E."/>
            <person name="Docena C."/>
            <person name="El-Dorry H."/>
            <person name="Facincani A.P."/>
            <person name="Ferreira A.J."/>
            <person name="Ferreira V.C."/>
            <person name="Ferro J.A."/>
            <person name="Fraga J.S."/>
            <person name="Franca S.C."/>
            <person name="Franco M.C."/>
            <person name="Frohme M."/>
            <person name="Furlan L.R."/>
            <person name="Garnier M."/>
            <person name="Goldman G.H."/>
            <person name="Goldman M.H."/>
            <person name="Gomes S.L."/>
            <person name="Gruber A."/>
            <person name="Ho P.L."/>
            <person name="Hoheisel J.D."/>
            <person name="Junqueira M.L."/>
            <person name="Kemper E.L."/>
            <person name="Kitajima J.P."/>
            <person name="Krieger J.E."/>
            <person name="Kuramae E.E."/>
            <person name="Laigret F."/>
            <person name="Lambais M.R."/>
            <person name="Leite L.C."/>
            <person name="Lemos E.G."/>
            <person name="Lemos M.V."/>
            <person name="Lopes S.A."/>
            <person name="Lopes C.R."/>
            <person name="Machado J.A."/>
            <person name="Machado M.A."/>
            <person name="Madeira A.M."/>
            <person name="Madeira H.M."/>
            <person name="Marino C.L."/>
            <person name="Marques M.V."/>
            <person name="Martins E.A."/>
            <person name="Martins E.M."/>
            <person name="Matsukuma A.Y."/>
            <person name="Menck C.F."/>
            <person name="Miracca E.C."/>
            <person name="Miyaki C.Y."/>
            <person name="Monteriro-Vitorello C.B."/>
            <person name="Moon D.H."/>
            <person name="Nagai M.A."/>
            <person name="Nascimento A.L."/>
            <person name="Netto L.E."/>
            <person name="Nhani A.Jr."/>
            <person name="Nobrega F.G."/>
            <person name="Nunes L.R."/>
            <person name="Oliveira M.A."/>
            <person name="de Oliveira M.C."/>
            <person name="de Oliveira R.C."/>
            <person name="Palmieri D.A."/>
            <person name="Paris A."/>
            <person name="Peixoto B.R."/>
            <person name="Pereira G.A."/>
            <person name="Pereira H.A.Jr."/>
            <person name="Pesquero J.B."/>
            <person name="Quaggio R.B."/>
            <person name="Roberto P.G."/>
            <person name="Rodrigues V."/>
            <person name="de M Rosa A.J."/>
            <person name="de Rosa V.E.Jr."/>
            <person name="de Sa R.G."/>
            <person name="Santelli R.V."/>
            <person name="Sawasaki H.E."/>
            <person name="da Silva A.C."/>
            <person name="da Silva A.M."/>
            <person name="da Silva F.R."/>
            <person name="da Silva W.A.Jr."/>
            <person name="da Silveira J.F."/>
            <person name="Silvestri M.L."/>
            <person name="Siqueira W.J."/>
            <person name="de Souza A.A."/>
            <person name="de Souza A.P."/>
            <person name="Terenzi M.F."/>
            <person name="Truffi D."/>
            <person name="Tsai S.M."/>
            <person name="Tsuhako M.H."/>
            <person name="Vallada H."/>
            <person name="Van Sluys M.A."/>
            <person name="Verjovski-Almeida S."/>
            <person name="Vettore A.L."/>
            <person name="Zago M.A."/>
            <person name="Zatz M."/>
            <person name="Meidanis J."/>
            <person name="Setubal J.C."/>
        </authorList>
    </citation>
    <scope>NUCLEOTIDE SEQUENCE [LARGE SCALE GENOMIC DNA]</scope>
    <source>
        <strain evidence="12 13">9a5c</strain>
    </source>
</reference>
<evidence type="ECO:0000256" key="4">
    <source>
        <dbReference type="ARBA" id="ARBA00022692"/>
    </source>
</evidence>
<dbReference type="Pfam" id="PF16916">
    <property type="entry name" value="ZT_dimer"/>
    <property type="match status" value="1"/>
</dbReference>
<dbReference type="NCBIfam" id="TIGR01297">
    <property type="entry name" value="CDF"/>
    <property type="match status" value="1"/>
</dbReference>
<feature type="transmembrane region" description="Helical" evidence="9">
    <location>
        <begin position="65"/>
        <end position="86"/>
    </location>
</feature>
<dbReference type="PANTHER" id="PTHR11562:SF17">
    <property type="entry name" value="RE54080P-RELATED"/>
    <property type="match status" value="1"/>
</dbReference>
<feature type="transmembrane region" description="Helical" evidence="9">
    <location>
        <begin position="137"/>
        <end position="160"/>
    </location>
</feature>
<organism evidence="12 13">
    <name type="scientific">Xylella fastidiosa (strain 9a5c)</name>
    <dbReference type="NCBI Taxonomy" id="160492"/>
    <lineage>
        <taxon>Bacteria</taxon>
        <taxon>Pseudomonadati</taxon>
        <taxon>Pseudomonadota</taxon>
        <taxon>Gammaproteobacteria</taxon>
        <taxon>Lysobacterales</taxon>
        <taxon>Lysobacteraceae</taxon>
        <taxon>Xylella</taxon>
    </lineage>
</organism>
<gene>
    <name evidence="12" type="ordered locus">XF_0866</name>
</gene>
<feature type="domain" description="Cation efflux protein transmembrane" evidence="10">
    <location>
        <begin position="41"/>
        <end position="230"/>
    </location>
</feature>
<evidence type="ECO:0000256" key="1">
    <source>
        <dbReference type="ARBA" id="ARBA00004141"/>
    </source>
</evidence>
<dbReference type="PIR" id="G82752">
    <property type="entry name" value="G82752"/>
</dbReference>
<name>Q9PF12_XYLFA</name>
<dbReference type="GO" id="GO:0005385">
    <property type="term" value="F:zinc ion transmembrane transporter activity"/>
    <property type="evidence" value="ECO:0007669"/>
    <property type="project" value="TreeGrafter"/>
</dbReference>
<dbReference type="InterPro" id="IPR050681">
    <property type="entry name" value="CDF/SLC30A"/>
</dbReference>
<keyword evidence="7" id="KW-0406">Ion transport</keyword>
<dbReference type="InterPro" id="IPR058533">
    <property type="entry name" value="Cation_efflux_TM"/>
</dbReference>
<evidence type="ECO:0000256" key="5">
    <source>
        <dbReference type="ARBA" id="ARBA00022906"/>
    </source>
</evidence>
<comment type="similarity">
    <text evidence="2">Belongs to the cation diffusion facilitator (CDF) transporter (TC 2.A.4) family. SLC30A subfamily.</text>
</comment>
<accession>Q9PF12</accession>
<dbReference type="InterPro" id="IPR002524">
    <property type="entry name" value="Cation_efflux"/>
</dbReference>
<evidence type="ECO:0000256" key="2">
    <source>
        <dbReference type="ARBA" id="ARBA00008873"/>
    </source>
</evidence>
<dbReference type="Gene3D" id="1.20.1510.10">
    <property type="entry name" value="Cation efflux protein transmembrane domain"/>
    <property type="match status" value="1"/>
</dbReference>
<dbReference type="SUPFAM" id="SSF160240">
    <property type="entry name" value="Cation efflux protein cytoplasmic domain-like"/>
    <property type="match status" value="1"/>
</dbReference>
<evidence type="ECO:0000259" key="11">
    <source>
        <dbReference type="Pfam" id="PF16916"/>
    </source>
</evidence>
<dbReference type="Proteomes" id="UP000000812">
    <property type="component" value="Chromosome"/>
</dbReference>
<keyword evidence="8 9" id="KW-0472">Membrane</keyword>
<dbReference type="InterPro" id="IPR027469">
    <property type="entry name" value="Cation_efflux_TMD_sf"/>
</dbReference>
<evidence type="ECO:0000256" key="6">
    <source>
        <dbReference type="ARBA" id="ARBA00022989"/>
    </source>
</evidence>
<evidence type="ECO:0000256" key="7">
    <source>
        <dbReference type="ARBA" id="ARBA00023065"/>
    </source>
</evidence>
<dbReference type="SUPFAM" id="SSF161111">
    <property type="entry name" value="Cation efflux protein transmembrane domain-like"/>
    <property type="match status" value="1"/>
</dbReference>
<feature type="domain" description="Cation efflux protein cytoplasmic" evidence="11">
    <location>
        <begin position="238"/>
        <end position="307"/>
    </location>
</feature>
<evidence type="ECO:0000256" key="8">
    <source>
        <dbReference type="ARBA" id="ARBA00023136"/>
    </source>
</evidence>
<comment type="subcellular location">
    <subcellularLocation>
        <location evidence="1">Membrane</location>
        <topology evidence="1">Multi-pass membrane protein</topology>
    </subcellularLocation>
</comment>
<keyword evidence="3" id="KW-0813">Transport</keyword>